<dbReference type="SUPFAM" id="SSF52743">
    <property type="entry name" value="Subtilisin-like"/>
    <property type="match status" value="1"/>
</dbReference>
<evidence type="ECO:0000259" key="3">
    <source>
        <dbReference type="Pfam" id="PF00082"/>
    </source>
</evidence>
<dbReference type="GO" id="GO:0004252">
    <property type="term" value="F:serine-type endopeptidase activity"/>
    <property type="evidence" value="ECO:0007669"/>
    <property type="project" value="InterPro"/>
</dbReference>
<proteinExistence type="inferred from homology"/>
<dbReference type="InterPro" id="IPR026444">
    <property type="entry name" value="Secre_tail"/>
</dbReference>
<evidence type="ECO:0000256" key="1">
    <source>
        <dbReference type="ARBA" id="ARBA00011073"/>
    </source>
</evidence>
<dbReference type="PROSITE" id="PS51892">
    <property type="entry name" value="SUBTILASE"/>
    <property type="match status" value="1"/>
</dbReference>
<evidence type="ECO:0000256" key="2">
    <source>
        <dbReference type="PROSITE-ProRule" id="PRU01240"/>
    </source>
</evidence>
<dbReference type="AlphaFoldDB" id="A0A7K1U9Q7"/>
<sequence length="959" mass="103896">MHGNFLWMAGRRSAIHSEYFSLNSRIDQNCYPSMKIRALILLTLFITNCLSAQERTTADSIVLRYSTPPSASGYYLVKYRTAVATASLQKHGLIRSVSPRHHIVQQANFDSLELKQILLVVPANNNWKCSEGLLQQAEHAHPEDSIVVQATLAKEDKSLQYCRITAAYPPYPVVTALVKKDDWAAFTAQRALSFADRLRKAGTEILVSNALPSSNYINALQQQYPDLQGMGQVIGLKEEKFDTTDIDLLGKAVPSALAAATTSEHATIMGTLIAGTGNSGPSGRGVAPGAHLSSSTYNRLLPDDPAYFRNAGITLQNHSYGTGIENYYGAEAVAYDQLINAQDTLLNVFSSGNSGNQAPASGTYQGLAGYANLSGTFKQAKNVLVAGGIDTSYGIPILSSKGPSYDGRIVPQVVAYGQAGTSDAAATTTGIAAIVQEACRQTYGATPAATLVKTILINSADDIGNLYPDYSSGFGLLNALEAIRTVKEKRLFNGTVTAGGTQTFPLAVPANTRRLKVTLGWNDPAAAANAAKALVNDLDLWVTDEAGKRSDPWVLSAYPSADSLAGTARRGRDSINNQEQVTIDFPTGNLQLHVNARTGSSQPFFLAYQFIPLSSLEWKYPAAGDMLTAGRNIAIRWSTLQSGIGTVSFSADSGATWVQIATNVSLTGGTTRWQVPAAFTQGLLRISTTDTAWTSNYFSISTPPEISTGLNCTDSALLYWPAQANAAGYEVYTLSGDALSFNRYTTDTFLLFSRQDINSVNFAVRPMHKNGWAGLKSNTVNFQEQGVGCYFRQVLADVDAEDQVNIFAVLSSLHLLKTIVWERRDGNSYVGLDSMNISSSLSYQYTDNPPASGLYFYRIKLVLTDGRTVYSDVQQVQVLRNRDFHVFPVPASGQLTLMSRELGNYTLQLTDMYGRTVLTQRIVQLLHTVSLQGIPPGIYICAVYNGSKKVFVKKVVVIL</sequence>
<dbReference type="Pfam" id="PF18962">
    <property type="entry name" value="Por_Secre_tail"/>
    <property type="match status" value="1"/>
</dbReference>
<comment type="caution">
    <text evidence="2">Lacks conserved residue(s) required for the propagation of feature annotation.</text>
</comment>
<accession>A0A7K1U9Q7</accession>
<dbReference type="Pfam" id="PF00082">
    <property type="entry name" value="Peptidase_S8"/>
    <property type="match status" value="1"/>
</dbReference>
<comment type="similarity">
    <text evidence="1 2">Belongs to the peptidase S8 family.</text>
</comment>
<dbReference type="InterPro" id="IPR051048">
    <property type="entry name" value="Peptidase_S8/S53_subtilisin"/>
</dbReference>
<dbReference type="InterPro" id="IPR008979">
    <property type="entry name" value="Galactose-bd-like_sf"/>
</dbReference>
<dbReference type="InterPro" id="IPR036852">
    <property type="entry name" value="Peptidase_S8/S53_dom_sf"/>
</dbReference>
<dbReference type="PANTHER" id="PTHR43399">
    <property type="entry name" value="SUBTILISIN-RELATED"/>
    <property type="match status" value="1"/>
</dbReference>
<evidence type="ECO:0000259" key="4">
    <source>
        <dbReference type="Pfam" id="PF18962"/>
    </source>
</evidence>
<dbReference type="NCBIfam" id="TIGR04183">
    <property type="entry name" value="Por_Secre_tail"/>
    <property type="match status" value="1"/>
</dbReference>
<name>A0A7K1U9Q7_9BACT</name>
<reference evidence="5 6" key="1">
    <citation type="submission" date="2019-12" db="EMBL/GenBank/DDBJ databases">
        <title>Chitinophaga sp. strain ysch24 (GDMCC 1.1355), whole genome shotgun sequence.</title>
        <authorList>
            <person name="Zhang X."/>
        </authorList>
    </citation>
    <scope>NUCLEOTIDE SEQUENCE [LARGE SCALE GENOMIC DNA]</scope>
    <source>
        <strain evidence="6">ysch24</strain>
    </source>
</reference>
<dbReference type="Gene3D" id="3.40.50.200">
    <property type="entry name" value="Peptidase S8/S53 domain"/>
    <property type="match status" value="1"/>
</dbReference>
<dbReference type="Gene3D" id="2.60.120.380">
    <property type="match status" value="1"/>
</dbReference>
<keyword evidence="6" id="KW-1185">Reference proteome</keyword>
<comment type="caution">
    <text evidence="5">The sequence shown here is derived from an EMBL/GenBank/DDBJ whole genome shotgun (WGS) entry which is preliminary data.</text>
</comment>
<dbReference type="PANTHER" id="PTHR43399:SF4">
    <property type="entry name" value="CELL WALL-ASSOCIATED PROTEASE"/>
    <property type="match status" value="1"/>
</dbReference>
<feature type="domain" description="Secretion system C-terminal sorting" evidence="4">
    <location>
        <begin position="886"/>
        <end position="957"/>
    </location>
</feature>
<dbReference type="SUPFAM" id="SSF49785">
    <property type="entry name" value="Galactose-binding domain-like"/>
    <property type="match status" value="1"/>
</dbReference>
<evidence type="ECO:0000313" key="6">
    <source>
        <dbReference type="Proteomes" id="UP000461730"/>
    </source>
</evidence>
<dbReference type="GO" id="GO:0006508">
    <property type="term" value="P:proteolysis"/>
    <property type="evidence" value="ECO:0007669"/>
    <property type="project" value="InterPro"/>
</dbReference>
<dbReference type="Proteomes" id="UP000461730">
    <property type="component" value="Unassembled WGS sequence"/>
</dbReference>
<organism evidence="5 6">
    <name type="scientific">Chitinophaga tropicalis</name>
    <dbReference type="NCBI Taxonomy" id="2683588"/>
    <lineage>
        <taxon>Bacteria</taxon>
        <taxon>Pseudomonadati</taxon>
        <taxon>Bacteroidota</taxon>
        <taxon>Chitinophagia</taxon>
        <taxon>Chitinophagales</taxon>
        <taxon>Chitinophagaceae</taxon>
        <taxon>Chitinophaga</taxon>
    </lineage>
</organism>
<feature type="domain" description="Peptidase S8/S53" evidence="3">
    <location>
        <begin position="261"/>
        <end position="475"/>
    </location>
</feature>
<protein>
    <submittedName>
        <fullName evidence="5">S8 family serine peptidase</fullName>
    </submittedName>
</protein>
<evidence type="ECO:0000313" key="5">
    <source>
        <dbReference type="EMBL" id="MVT11099.1"/>
    </source>
</evidence>
<gene>
    <name evidence="5" type="ORF">GO493_22720</name>
</gene>
<dbReference type="EMBL" id="WRXN01000011">
    <property type="protein sequence ID" value="MVT11099.1"/>
    <property type="molecule type" value="Genomic_DNA"/>
</dbReference>
<dbReference type="InterPro" id="IPR000209">
    <property type="entry name" value="Peptidase_S8/S53_dom"/>
</dbReference>